<organism evidence="1 3">
    <name type="scientific">Chitinophaga sancti</name>
    <dbReference type="NCBI Taxonomy" id="1004"/>
    <lineage>
        <taxon>Bacteria</taxon>
        <taxon>Pseudomonadati</taxon>
        <taxon>Bacteroidota</taxon>
        <taxon>Chitinophagia</taxon>
        <taxon>Chitinophagales</taxon>
        <taxon>Chitinophagaceae</taxon>
        <taxon>Chitinophaga</taxon>
    </lineage>
</organism>
<gene>
    <name evidence="1" type="ORF">SAMN05661012_04099</name>
    <name evidence="2" type="ORF">SR876_10310</name>
</gene>
<reference evidence="1 3" key="1">
    <citation type="submission" date="2016-11" db="EMBL/GenBank/DDBJ databases">
        <authorList>
            <person name="Jaros S."/>
            <person name="Januszkiewicz K."/>
            <person name="Wedrychowicz H."/>
        </authorList>
    </citation>
    <scope>NUCLEOTIDE SEQUENCE [LARGE SCALE GENOMIC DNA]</scope>
    <source>
        <strain evidence="1 3">DSM 784</strain>
    </source>
</reference>
<dbReference type="AlphaFoldDB" id="A0A1K1RQM1"/>
<dbReference type="STRING" id="1004.SAMN05661012_04099"/>
<dbReference type="Proteomes" id="UP001326715">
    <property type="component" value="Chromosome"/>
</dbReference>
<dbReference type="RefSeq" id="WP_177318648.1">
    <property type="nucleotide sequence ID" value="NZ_CP139972.1"/>
</dbReference>
<sequence>MKTNKSIILRSWSWLKEDVGACIPWSGKPVNSSNKFLYYIYTNNTYGSH</sequence>
<protein>
    <submittedName>
        <fullName evidence="1">Uncharacterized protein</fullName>
    </submittedName>
</protein>
<dbReference type="EMBL" id="FPIZ01000013">
    <property type="protein sequence ID" value="SFW74092.1"/>
    <property type="molecule type" value="Genomic_DNA"/>
</dbReference>
<evidence type="ECO:0000313" key="1">
    <source>
        <dbReference type="EMBL" id="SFW74092.1"/>
    </source>
</evidence>
<proteinExistence type="predicted"/>
<reference evidence="2 4" key="2">
    <citation type="submission" date="2023-11" db="EMBL/GenBank/DDBJ databases">
        <title>MicrobeMod: A computational toolkit for identifying prokaryotic methylation and restriction-modification with nanopore sequencing.</title>
        <authorList>
            <person name="Crits-Christoph A."/>
            <person name="Kang S.C."/>
            <person name="Lee H."/>
            <person name="Ostrov N."/>
        </authorList>
    </citation>
    <scope>NUCLEOTIDE SEQUENCE [LARGE SCALE GENOMIC DNA]</scope>
    <source>
        <strain evidence="2 4">ATCC 23090</strain>
    </source>
</reference>
<evidence type="ECO:0000313" key="3">
    <source>
        <dbReference type="Proteomes" id="UP000183788"/>
    </source>
</evidence>
<dbReference type="EMBL" id="CP140154">
    <property type="protein sequence ID" value="WQG91898.1"/>
    <property type="molecule type" value="Genomic_DNA"/>
</dbReference>
<evidence type="ECO:0000313" key="4">
    <source>
        <dbReference type="Proteomes" id="UP001326715"/>
    </source>
</evidence>
<keyword evidence="4" id="KW-1185">Reference proteome</keyword>
<evidence type="ECO:0000313" key="2">
    <source>
        <dbReference type="EMBL" id="WQG91898.1"/>
    </source>
</evidence>
<accession>A0A1K1RQM1</accession>
<name>A0A1K1RQM1_9BACT</name>
<dbReference type="Proteomes" id="UP000183788">
    <property type="component" value="Unassembled WGS sequence"/>
</dbReference>